<feature type="active site" evidence="15">
    <location>
        <position position="113"/>
    </location>
</feature>
<dbReference type="InterPro" id="IPR000999">
    <property type="entry name" value="RNase_III_dom"/>
</dbReference>
<feature type="domain" description="DRBM" evidence="16">
    <location>
        <begin position="151"/>
        <end position="221"/>
    </location>
</feature>
<evidence type="ECO:0000256" key="1">
    <source>
        <dbReference type="ARBA" id="ARBA00000109"/>
    </source>
</evidence>
<dbReference type="InterPro" id="IPR011907">
    <property type="entry name" value="RNase_III"/>
</dbReference>
<evidence type="ECO:0000259" key="17">
    <source>
        <dbReference type="PROSITE" id="PS50142"/>
    </source>
</evidence>
<dbReference type="PROSITE" id="PS00517">
    <property type="entry name" value="RNASE_3_1"/>
    <property type="match status" value="1"/>
</dbReference>
<keyword evidence="7 15" id="KW-0507">mRNA processing</keyword>
<accession>A0A3N0V0E3</accession>
<evidence type="ECO:0000256" key="4">
    <source>
        <dbReference type="ARBA" id="ARBA00011738"/>
    </source>
</evidence>
<dbReference type="GO" id="GO:0008033">
    <property type="term" value="P:tRNA processing"/>
    <property type="evidence" value="ECO:0007669"/>
    <property type="project" value="UniProtKB-KW"/>
</dbReference>
<dbReference type="GO" id="GO:0004525">
    <property type="term" value="F:ribonuclease III activity"/>
    <property type="evidence" value="ECO:0007669"/>
    <property type="project" value="UniProtKB-UniRule"/>
</dbReference>
<dbReference type="PANTHER" id="PTHR11207:SF0">
    <property type="entry name" value="RIBONUCLEASE 3"/>
    <property type="match status" value="1"/>
</dbReference>
<keyword evidence="13 15" id="KW-0460">Magnesium</keyword>
<evidence type="ECO:0000256" key="8">
    <source>
        <dbReference type="ARBA" id="ARBA00022694"/>
    </source>
</evidence>
<dbReference type="CDD" id="cd00593">
    <property type="entry name" value="RIBOc"/>
    <property type="match status" value="1"/>
</dbReference>
<organism evidence="18 19">
    <name type="scientific">Stagnimonas aquatica</name>
    <dbReference type="NCBI Taxonomy" id="2689987"/>
    <lineage>
        <taxon>Bacteria</taxon>
        <taxon>Pseudomonadati</taxon>
        <taxon>Pseudomonadota</taxon>
        <taxon>Gammaproteobacteria</taxon>
        <taxon>Nevskiales</taxon>
        <taxon>Nevskiaceae</taxon>
        <taxon>Stagnimonas</taxon>
    </lineage>
</organism>
<evidence type="ECO:0000259" key="16">
    <source>
        <dbReference type="PROSITE" id="PS50137"/>
    </source>
</evidence>
<dbReference type="InterPro" id="IPR014720">
    <property type="entry name" value="dsRBD_dom"/>
</dbReference>
<dbReference type="Pfam" id="PF00035">
    <property type="entry name" value="dsrm"/>
    <property type="match status" value="1"/>
</dbReference>
<dbReference type="InterPro" id="IPR036389">
    <property type="entry name" value="RNase_III_sf"/>
</dbReference>
<comment type="subunit">
    <text evidence="4 15">Homodimer.</text>
</comment>
<dbReference type="FunCoup" id="A0A3N0V0E3">
    <property type="interactions" value="476"/>
</dbReference>
<dbReference type="GO" id="GO:0003725">
    <property type="term" value="F:double-stranded RNA binding"/>
    <property type="evidence" value="ECO:0007669"/>
    <property type="project" value="TreeGrafter"/>
</dbReference>
<evidence type="ECO:0000313" key="19">
    <source>
        <dbReference type="Proteomes" id="UP000282106"/>
    </source>
</evidence>
<dbReference type="PANTHER" id="PTHR11207">
    <property type="entry name" value="RIBONUCLEASE III"/>
    <property type="match status" value="1"/>
</dbReference>
<keyword evidence="19" id="KW-1185">Reference proteome</keyword>
<dbReference type="PROSITE" id="PS50142">
    <property type="entry name" value="RNASE_3_2"/>
    <property type="match status" value="1"/>
</dbReference>
<dbReference type="GO" id="GO:0042802">
    <property type="term" value="F:identical protein binding"/>
    <property type="evidence" value="ECO:0007669"/>
    <property type="project" value="UniProtKB-ARBA"/>
</dbReference>
<dbReference type="GO" id="GO:0006397">
    <property type="term" value="P:mRNA processing"/>
    <property type="evidence" value="ECO:0007669"/>
    <property type="project" value="UniProtKB-UniRule"/>
</dbReference>
<dbReference type="Proteomes" id="UP000282106">
    <property type="component" value="Unassembled WGS sequence"/>
</dbReference>
<comment type="subcellular location">
    <subcellularLocation>
        <location evidence="2 15">Cytoplasm</location>
    </subcellularLocation>
</comment>
<comment type="function">
    <text evidence="15">Digests double-stranded RNA. Involved in the processing of primary rRNA transcript to yield the immediate precursors to the large and small rRNAs (23S and 16S). Processes some mRNAs, and tRNAs when they are encoded in the rRNA operon. Processes pre-crRNA and tracrRNA of type II CRISPR loci if present in the organism.</text>
</comment>
<dbReference type="SUPFAM" id="SSF69065">
    <property type="entry name" value="RNase III domain-like"/>
    <property type="match status" value="1"/>
</dbReference>
<dbReference type="FunFam" id="1.10.1520.10:FF:000001">
    <property type="entry name" value="Ribonuclease 3"/>
    <property type="match status" value="1"/>
</dbReference>
<dbReference type="CDD" id="cd10845">
    <property type="entry name" value="DSRM_RNAse_III_family"/>
    <property type="match status" value="1"/>
</dbReference>
<dbReference type="NCBIfam" id="TIGR02191">
    <property type="entry name" value="RNaseIII"/>
    <property type="match status" value="1"/>
</dbReference>
<dbReference type="InParanoid" id="A0A3N0V0E3"/>
<dbReference type="EC" id="3.1.26.3" evidence="15"/>
<evidence type="ECO:0000256" key="5">
    <source>
        <dbReference type="ARBA" id="ARBA00022490"/>
    </source>
</evidence>
<evidence type="ECO:0000256" key="2">
    <source>
        <dbReference type="ARBA" id="ARBA00004496"/>
    </source>
</evidence>
<dbReference type="GO" id="GO:0005737">
    <property type="term" value="C:cytoplasm"/>
    <property type="evidence" value="ECO:0007669"/>
    <property type="project" value="UniProtKB-SubCell"/>
</dbReference>
<keyword evidence="6 15" id="KW-0698">rRNA processing</keyword>
<keyword evidence="8 15" id="KW-0819">tRNA processing</keyword>
<comment type="catalytic activity">
    <reaction evidence="1 15">
        <text>Endonucleolytic cleavage to 5'-phosphomonoester.</text>
        <dbReference type="EC" id="3.1.26.3"/>
    </reaction>
</comment>
<protein>
    <recommendedName>
        <fullName evidence="15">Ribonuclease 3</fullName>
        <ecNumber evidence="15">3.1.26.3</ecNumber>
    </recommendedName>
    <alternativeName>
        <fullName evidence="15">Ribonuclease III</fullName>
        <shortName evidence="15">RNase III</shortName>
    </alternativeName>
</protein>
<evidence type="ECO:0000256" key="7">
    <source>
        <dbReference type="ARBA" id="ARBA00022664"/>
    </source>
</evidence>
<dbReference type="Gene3D" id="1.10.1520.10">
    <property type="entry name" value="Ribonuclease III domain"/>
    <property type="match status" value="1"/>
</dbReference>
<evidence type="ECO:0000256" key="14">
    <source>
        <dbReference type="ARBA" id="ARBA00022884"/>
    </source>
</evidence>
<proteinExistence type="inferred from homology"/>
<evidence type="ECO:0000256" key="11">
    <source>
        <dbReference type="ARBA" id="ARBA00022759"/>
    </source>
</evidence>
<dbReference type="HAMAP" id="MF_00104">
    <property type="entry name" value="RNase_III"/>
    <property type="match status" value="1"/>
</dbReference>
<keyword evidence="5 15" id="KW-0963">Cytoplasm</keyword>
<keyword evidence="10 15" id="KW-0479">Metal-binding</keyword>
<dbReference type="Gene3D" id="3.30.160.20">
    <property type="match status" value="1"/>
</dbReference>
<keyword evidence="9 15" id="KW-0540">Nuclease</keyword>
<evidence type="ECO:0000256" key="13">
    <source>
        <dbReference type="ARBA" id="ARBA00022842"/>
    </source>
</evidence>
<dbReference type="PROSITE" id="PS50137">
    <property type="entry name" value="DS_RBD"/>
    <property type="match status" value="1"/>
</dbReference>
<dbReference type="FunFam" id="3.30.160.20:FF:000003">
    <property type="entry name" value="Ribonuclease 3"/>
    <property type="match status" value="1"/>
</dbReference>
<evidence type="ECO:0000256" key="10">
    <source>
        <dbReference type="ARBA" id="ARBA00022723"/>
    </source>
</evidence>
<dbReference type="SMART" id="SM00358">
    <property type="entry name" value="DSRM"/>
    <property type="match status" value="1"/>
</dbReference>
<dbReference type="EMBL" id="RJVO01000010">
    <property type="protein sequence ID" value="ROH86024.1"/>
    <property type="molecule type" value="Genomic_DNA"/>
</dbReference>
<feature type="binding site" evidence="15">
    <location>
        <position position="37"/>
    </location>
    <ligand>
        <name>Mg(2+)</name>
        <dbReference type="ChEBI" id="CHEBI:18420"/>
    </ligand>
</feature>
<dbReference type="GO" id="GO:0010468">
    <property type="term" value="P:regulation of gene expression"/>
    <property type="evidence" value="ECO:0007669"/>
    <property type="project" value="TreeGrafter"/>
</dbReference>
<dbReference type="Pfam" id="PF14622">
    <property type="entry name" value="Ribonucleas_3_3"/>
    <property type="match status" value="1"/>
</dbReference>
<keyword evidence="14 15" id="KW-0694">RNA-binding</keyword>
<keyword evidence="15" id="KW-0699">rRNA-binding</keyword>
<dbReference type="SUPFAM" id="SSF54768">
    <property type="entry name" value="dsRNA-binding domain-like"/>
    <property type="match status" value="1"/>
</dbReference>
<dbReference type="GO" id="GO:0006364">
    <property type="term" value="P:rRNA processing"/>
    <property type="evidence" value="ECO:0007669"/>
    <property type="project" value="UniProtKB-UniRule"/>
</dbReference>
<gene>
    <name evidence="15" type="primary">rnc</name>
    <name evidence="18" type="ORF">ED208_16150</name>
</gene>
<evidence type="ECO:0000256" key="3">
    <source>
        <dbReference type="ARBA" id="ARBA00010183"/>
    </source>
</evidence>
<dbReference type="AlphaFoldDB" id="A0A3N0V0E3"/>
<evidence type="ECO:0000256" key="12">
    <source>
        <dbReference type="ARBA" id="ARBA00022801"/>
    </source>
</evidence>
<sequence>MAAALQRVLGYQFNDGSLLARALTHRSAGGAHYERLEFLGDALLNFVIGEAAYAVWPKAAEGDLSRWRSSLVCEDTLAGLGKQLHLGELLRMGSGELKSGGYRRESILADAVEAVFGAVYLDGGFEPARAVILRQFEPLLSQPPEPDSLKDSKTRLQEALQAASRPLPEYTVLSEHGPPHRRVFQVRCRLPDNGHETQAGGASRKQAEQDAARLMIEKLKENAHA</sequence>
<dbReference type="GO" id="GO:0019843">
    <property type="term" value="F:rRNA binding"/>
    <property type="evidence" value="ECO:0007669"/>
    <property type="project" value="UniProtKB-KW"/>
</dbReference>
<dbReference type="SMART" id="SM00535">
    <property type="entry name" value="RIBOc"/>
    <property type="match status" value="1"/>
</dbReference>
<evidence type="ECO:0000313" key="18">
    <source>
        <dbReference type="EMBL" id="ROH86024.1"/>
    </source>
</evidence>
<comment type="cofactor">
    <cofactor evidence="15">
        <name>Mg(2+)</name>
        <dbReference type="ChEBI" id="CHEBI:18420"/>
    </cofactor>
</comment>
<feature type="binding site" evidence="15">
    <location>
        <position position="113"/>
    </location>
    <ligand>
        <name>Mg(2+)</name>
        <dbReference type="ChEBI" id="CHEBI:18420"/>
    </ligand>
</feature>
<keyword evidence="12 15" id="KW-0378">Hydrolase</keyword>
<keyword evidence="11 15" id="KW-0255">Endonuclease</keyword>
<name>A0A3N0V0E3_9GAMM</name>
<comment type="similarity">
    <text evidence="3">Belongs to the ribonuclease III family.</text>
</comment>
<reference evidence="18 19" key="1">
    <citation type="submission" date="2018-10" db="EMBL/GenBank/DDBJ databases">
        <authorList>
            <person name="Chen W.-M."/>
        </authorList>
    </citation>
    <scope>NUCLEOTIDE SEQUENCE [LARGE SCALE GENOMIC DNA]</scope>
    <source>
        <strain evidence="18 19">THS-13</strain>
    </source>
</reference>
<comment type="caution">
    <text evidence="18">The sequence shown here is derived from an EMBL/GenBank/DDBJ whole genome shotgun (WGS) entry which is preliminary data.</text>
</comment>
<feature type="binding site" evidence="15">
    <location>
        <position position="110"/>
    </location>
    <ligand>
        <name>Mg(2+)</name>
        <dbReference type="ChEBI" id="CHEBI:18420"/>
    </ligand>
</feature>
<evidence type="ECO:0000256" key="15">
    <source>
        <dbReference type="HAMAP-Rule" id="MF_00104"/>
    </source>
</evidence>
<dbReference type="GO" id="GO:0046872">
    <property type="term" value="F:metal ion binding"/>
    <property type="evidence" value="ECO:0007669"/>
    <property type="project" value="UniProtKB-KW"/>
</dbReference>
<evidence type="ECO:0000256" key="9">
    <source>
        <dbReference type="ARBA" id="ARBA00022722"/>
    </source>
</evidence>
<evidence type="ECO:0000256" key="6">
    <source>
        <dbReference type="ARBA" id="ARBA00022552"/>
    </source>
</evidence>
<feature type="domain" description="RNase III" evidence="17">
    <location>
        <begin position="2"/>
        <end position="124"/>
    </location>
</feature>
<feature type="active site" evidence="15">
    <location>
        <position position="41"/>
    </location>
</feature>